<feature type="compositionally biased region" description="Basic and acidic residues" evidence="1">
    <location>
        <begin position="29"/>
        <end position="39"/>
    </location>
</feature>
<feature type="compositionally biased region" description="Basic and acidic residues" evidence="1">
    <location>
        <begin position="146"/>
        <end position="171"/>
    </location>
</feature>
<evidence type="ECO:0000313" key="2">
    <source>
        <dbReference type="EMBL" id="CAA9381880.1"/>
    </source>
</evidence>
<feature type="non-terminal residue" evidence="2">
    <location>
        <position position="282"/>
    </location>
</feature>
<feature type="compositionally biased region" description="Basic and acidic residues" evidence="1">
    <location>
        <begin position="125"/>
        <end position="138"/>
    </location>
</feature>
<evidence type="ECO:0000256" key="1">
    <source>
        <dbReference type="SAM" id="MobiDB-lite"/>
    </source>
</evidence>
<accession>A0A6J4ND44</accession>
<dbReference type="EC" id="2.4.2.1" evidence="2"/>
<feature type="compositionally biased region" description="Low complexity" evidence="1">
    <location>
        <begin position="66"/>
        <end position="86"/>
    </location>
</feature>
<feature type="compositionally biased region" description="Basic residues" evidence="1">
    <location>
        <begin position="107"/>
        <end position="122"/>
    </location>
</feature>
<name>A0A6J4ND44_9ACTN</name>
<dbReference type="AlphaFoldDB" id="A0A6J4ND44"/>
<feature type="compositionally biased region" description="Basic and acidic residues" evidence="1">
    <location>
        <begin position="200"/>
        <end position="230"/>
    </location>
</feature>
<sequence length="282" mass="31495">DSQRPQHRPPGRDARRRRHRVRRARPSRGRRDPRGDRRGGPRPGARARVRVAAGRRRARRDDGRADALGPPRLRAAGGRRACRQAPFGARRRPGHAGLPRPHAPLRGSRRALGRARGAHRSGGRVPRDRADERLRRAAGELVPGHRGADQRPHQPDREEPDRGRELRRPDRPVLTAAARPLQGGRAVARRGGLRPVPRPALRDPRRDRHGAGDRRPPRRDVHGARGDRGPGGRSRGPRPLAGDEPGGRDQRRAAQPRRGPRGRSRRGHPDGRPPRRGRPPHL</sequence>
<feature type="region of interest" description="Disordered" evidence="1">
    <location>
        <begin position="1"/>
        <end position="282"/>
    </location>
</feature>
<feature type="compositionally biased region" description="Basic residues" evidence="1">
    <location>
        <begin position="254"/>
        <end position="266"/>
    </location>
</feature>
<dbReference type="GO" id="GO:0004731">
    <property type="term" value="F:purine-nucleoside phosphorylase activity"/>
    <property type="evidence" value="ECO:0007669"/>
    <property type="project" value="UniProtKB-EC"/>
</dbReference>
<dbReference type="EMBL" id="CADCUK010000148">
    <property type="protein sequence ID" value="CAA9381880.1"/>
    <property type="molecule type" value="Genomic_DNA"/>
</dbReference>
<keyword evidence="2" id="KW-0808">Transferase</keyword>
<keyword evidence="2" id="KW-0328">Glycosyltransferase</keyword>
<proteinExistence type="predicted"/>
<feature type="compositionally biased region" description="Basic residues" evidence="1">
    <location>
        <begin position="45"/>
        <end position="58"/>
    </location>
</feature>
<feature type="compositionally biased region" description="Basic residues" evidence="1">
    <location>
        <begin position="1"/>
        <end position="28"/>
    </location>
</feature>
<organism evidence="2">
    <name type="scientific">uncultured Nocardioidaceae bacterium</name>
    <dbReference type="NCBI Taxonomy" id="253824"/>
    <lineage>
        <taxon>Bacteria</taxon>
        <taxon>Bacillati</taxon>
        <taxon>Actinomycetota</taxon>
        <taxon>Actinomycetes</taxon>
        <taxon>Propionibacteriales</taxon>
        <taxon>Nocardioidaceae</taxon>
        <taxon>environmental samples</taxon>
    </lineage>
</organism>
<reference evidence="2" key="1">
    <citation type="submission" date="2020-02" db="EMBL/GenBank/DDBJ databases">
        <authorList>
            <person name="Meier V. D."/>
        </authorList>
    </citation>
    <scope>NUCLEOTIDE SEQUENCE</scope>
    <source>
        <strain evidence="2">AVDCRST_MAG47</strain>
    </source>
</reference>
<protein>
    <submittedName>
        <fullName evidence="2">Purine nucleoside phosphorylase</fullName>
        <ecNumber evidence="2">2.4.2.1</ecNumber>
    </submittedName>
</protein>
<gene>
    <name evidence="2" type="ORF">AVDCRST_MAG47-2236</name>
</gene>
<feature type="non-terminal residue" evidence="2">
    <location>
        <position position="1"/>
    </location>
</feature>